<dbReference type="NCBIfam" id="TIGR00715">
    <property type="entry name" value="precor6x_red"/>
    <property type="match status" value="1"/>
</dbReference>
<dbReference type="PANTHER" id="PTHR36925">
    <property type="entry name" value="COBALT-PRECORRIN-6A REDUCTASE"/>
    <property type="match status" value="1"/>
</dbReference>
<dbReference type="InterPro" id="IPR003723">
    <property type="entry name" value="Precorrin-6x_reduct"/>
</dbReference>
<protein>
    <submittedName>
        <fullName evidence="4">Cobalt-precorrin-6A reductase</fullName>
        <ecNumber evidence="4">1.3.1.106</ecNumber>
    </submittedName>
</protein>
<accession>A0ABT4QWK8</accession>
<organism evidence="4 5">
    <name type="scientific">Mesorhizobium qingshengii</name>
    <dbReference type="NCBI Taxonomy" id="1165689"/>
    <lineage>
        <taxon>Bacteria</taxon>
        <taxon>Pseudomonadati</taxon>
        <taxon>Pseudomonadota</taxon>
        <taxon>Alphaproteobacteria</taxon>
        <taxon>Hyphomicrobiales</taxon>
        <taxon>Phyllobacteriaceae</taxon>
        <taxon>Mesorhizobium</taxon>
    </lineage>
</organism>
<comment type="caution">
    <text evidence="4">The sequence shown here is derived from an EMBL/GenBank/DDBJ whole genome shotgun (WGS) entry which is preliminary data.</text>
</comment>
<reference evidence="4" key="1">
    <citation type="submission" date="2022-11" db="EMBL/GenBank/DDBJ databases">
        <authorList>
            <person name="Coimbra C."/>
        </authorList>
    </citation>
    <scope>NUCLEOTIDE SEQUENCE</scope>
    <source>
        <strain evidence="4">Jales19</strain>
    </source>
</reference>
<name>A0ABT4QWK8_9HYPH</name>
<dbReference type="EC" id="1.3.1.106" evidence="4"/>
<dbReference type="PROSITE" id="PS51014">
    <property type="entry name" value="COBK_CBIJ"/>
    <property type="match status" value="1"/>
</dbReference>
<gene>
    <name evidence="4" type="ORF">OOJ09_17440</name>
</gene>
<keyword evidence="3 4" id="KW-0560">Oxidoreductase</keyword>
<evidence type="ECO:0000313" key="4">
    <source>
        <dbReference type="EMBL" id="MCZ8545976.1"/>
    </source>
</evidence>
<sequence length="260" mass="27220">MTHRILILGGTTEARQLAGKLAACADLSVTLSLAGRTESPVAQGVPVRSGGFGGADGLAVHLRETGTDLLIDATHPYAAQISANAAQAARATGVPILALRRPGWAPVEGDRWTPVDTVGDAVRALGPAPRRVFLALGRQEVVAFEAAPQHHYLVRSVDPVEPKLTVPDADYLLARGPFGKADERALLEKHHIDVVVSKNSGGEATYGKIAAARALGIDVIMVRRPMLPDVPSAETVEALGALIDQLGADHFVEPAAERGV</sequence>
<dbReference type="GO" id="GO:0016491">
    <property type="term" value="F:oxidoreductase activity"/>
    <property type="evidence" value="ECO:0007669"/>
    <property type="project" value="UniProtKB-KW"/>
</dbReference>
<evidence type="ECO:0000313" key="5">
    <source>
        <dbReference type="Proteomes" id="UP001152178"/>
    </source>
</evidence>
<dbReference type="RefSeq" id="WP_269906360.1">
    <property type="nucleotide sequence ID" value="NZ_JAPFQA010000007.1"/>
</dbReference>
<evidence type="ECO:0000256" key="3">
    <source>
        <dbReference type="ARBA" id="ARBA00023002"/>
    </source>
</evidence>
<evidence type="ECO:0000256" key="2">
    <source>
        <dbReference type="ARBA" id="ARBA00022573"/>
    </source>
</evidence>
<evidence type="ECO:0000256" key="1">
    <source>
        <dbReference type="ARBA" id="ARBA00004953"/>
    </source>
</evidence>
<dbReference type="Pfam" id="PF02571">
    <property type="entry name" value="CbiJ"/>
    <property type="match status" value="1"/>
</dbReference>
<proteinExistence type="predicted"/>
<keyword evidence="2" id="KW-0169">Cobalamin biosynthesis</keyword>
<keyword evidence="5" id="KW-1185">Reference proteome</keyword>
<dbReference type="Proteomes" id="UP001152178">
    <property type="component" value="Unassembled WGS sequence"/>
</dbReference>
<dbReference type="NCBIfam" id="NF005968">
    <property type="entry name" value="PRK08057.1-2"/>
    <property type="match status" value="1"/>
</dbReference>
<dbReference type="PANTHER" id="PTHR36925:SF1">
    <property type="entry name" value="COBALT-PRECORRIN-6A REDUCTASE"/>
    <property type="match status" value="1"/>
</dbReference>
<dbReference type="EMBL" id="JAPFQA010000007">
    <property type="protein sequence ID" value="MCZ8545976.1"/>
    <property type="molecule type" value="Genomic_DNA"/>
</dbReference>
<comment type="pathway">
    <text evidence="1">Cofactor biosynthesis; adenosylcobalamin biosynthesis.</text>
</comment>